<keyword evidence="3" id="KW-1185">Reference proteome</keyword>
<reference evidence="2 3" key="1">
    <citation type="journal article" date="2014" name="Int. J. Syst. Evol. Microbiol.">
        <title>Complete genome sequence of Corynebacterium casei LMG S-19264T (=DSM 44701T), isolated from a smear-ripened cheese.</title>
        <authorList>
            <consortium name="US DOE Joint Genome Institute (JGI-PGF)"/>
            <person name="Walter F."/>
            <person name="Albersmeier A."/>
            <person name="Kalinowski J."/>
            <person name="Ruckert C."/>
        </authorList>
    </citation>
    <scope>NUCLEOTIDE SEQUENCE [LARGE SCALE GENOMIC DNA]</scope>
    <source>
        <strain evidence="2 3">KCTC 19473</strain>
    </source>
</reference>
<dbReference type="EMBL" id="BMXL01000016">
    <property type="protein sequence ID" value="GHD29514.1"/>
    <property type="molecule type" value="Genomic_DNA"/>
</dbReference>
<organism evidence="2 3">
    <name type="scientific">Nocardiopsis kunsanensis</name>
    <dbReference type="NCBI Taxonomy" id="141693"/>
    <lineage>
        <taxon>Bacteria</taxon>
        <taxon>Bacillati</taxon>
        <taxon>Actinomycetota</taxon>
        <taxon>Actinomycetes</taxon>
        <taxon>Streptosporangiales</taxon>
        <taxon>Nocardiopsidaceae</taxon>
        <taxon>Nocardiopsis</taxon>
    </lineage>
</organism>
<dbReference type="Proteomes" id="UP000654947">
    <property type="component" value="Unassembled WGS sequence"/>
</dbReference>
<dbReference type="InterPro" id="IPR058396">
    <property type="entry name" value="DUF8083"/>
</dbReference>
<name>A0A918XFD7_9ACTN</name>
<accession>A0A918XFD7</accession>
<dbReference type="AlphaFoldDB" id="A0A918XFD7"/>
<evidence type="ECO:0000259" key="1">
    <source>
        <dbReference type="Pfam" id="PF26312"/>
    </source>
</evidence>
<proteinExistence type="predicted"/>
<evidence type="ECO:0000313" key="3">
    <source>
        <dbReference type="Proteomes" id="UP000654947"/>
    </source>
</evidence>
<evidence type="ECO:0000313" key="2">
    <source>
        <dbReference type="EMBL" id="GHD29514.1"/>
    </source>
</evidence>
<sequence>MVRVRQDDLCHDATVLPYSAYLRLYQPLDAFAPQERRRWEEYALSPDRPRRIRTLDAEQHESLGRLLVSPPRVAPEEESEHAYLRMIEGRLYVCPWQTRLRSWRAYDDFSNTVPFAVSESFVPAPEAERVEEAYRSWLDSGAVVRPGILSSNWTIPVPWFVPFEDDERCLVLSNQDTRTLLYLTWYSSALRRLEHTSAVLREHVGENTASGGVERVKDWLTSTAHPEALVELDYGGLPYLLSDDHLHADRSVAEVSGAVAALAEGATGQVRKLRERLLERWKYVRALQHAN</sequence>
<dbReference type="Pfam" id="PF26312">
    <property type="entry name" value="DUF8083"/>
    <property type="match status" value="1"/>
</dbReference>
<protein>
    <recommendedName>
        <fullName evidence="1">DUF8083 domain-containing protein</fullName>
    </recommendedName>
</protein>
<comment type="caution">
    <text evidence="2">The sequence shown here is derived from an EMBL/GenBank/DDBJ whole genome shotgun (WGS) entry which is preliminary data.</text>
</comment>
<gene>
    <name evidence="2" type="ORF">GCM10007147_30550</name>
</gene>
<feature type="domain" description="DUF8083" evidence="1">
    <location>
        <begin position="18"/>
        <end position="288"/>
    </location>
</feature>